<evidence type="ECO:0000259" key="1">
    <source>
        <dbReference type="Pfam" id="PF06439"/>
    </source>
</evidence>
<dbReference type="Proteomes" id="UP001290861">
    <property type="component" value="Unassembled WGS sequence"/>
</dbReference>
<dbReference type="InterPro" id="IPR010496">
    <property type="entry name" value="AL/BT2_dom"/>
</dbReference>
<dbReference type="Pfam" id="PF06439">
    <property type="entry name" value="3keto-disac_hyd"/>
    <property type="match status" value="1"/>
</dbReference>
<organism evidence="2 3">
    <name type="scientific">Pontiella agarivorans</name>
    <dbReference type="NCBI Taxonomy" id="3038953"/>
    <lineage>
        <taxon>Bacteria</taxon>
        <taxon>Pseudomonadati</taxon>
        <taxon>Kiritimatiellota</taxon>
        <taxon>Kiritimatiellia</taxon>
        <taxon>Kiritimatiellales</taxon>
        <taxon>Pontiellaceae</taxon>
        <taxon>Pontiella</taxon>
    </lineage>
</organism>
<protein>
    <submittedName>
        <fullName evidence="2">DUF1080 domain-containing protein</fullName>
    </submittedName>
</protein>
<comment type="caution">
    <text evidence="2">The sequence shown here is derived from an EMBL/GenBank/DDBJ whole genome shotgun (WGS) entry which is preliminary data.</text>
</comment>
<proteinExistence type="predicted"/>
<accession>A0ABU5MWX8</accession>
<feature type="domain" description="3-keto-alpha-glucoside-1,2-lyase/3-keto-2-hydroxy-glucal hydratase" evidence="1">
    <location>
        <begin position="73"/>
        <end position="259"/>
    </location>
</feature>
<evidence type="ECO:0000313" key="3">
    <source>
        <dbReference type="Proteomes" id="UP001290861"/>
    </source>
</evidence>
<sequence>MERLVFSLSLVLAVASVGAEEGFHVYEVTGNYSHTPLVPGSKYQVHQLDRPQPPRVIPGAYEEQAISAAPSDAIILFDGSSLDEFGKSDWTIVDDYVVAGKKSLTTKRAFGDCQLHIEWRTPDPEIGEQMIGNMGNSGIYFMWMYELQIYDSYSSKNYPDGSAGAIYGQTPPLVNVCRRPREWQTYDIIFTAPIFDGDQLLKPARMTVFHNGVLIQNDTEILGKTEHQKAPAYKPHGPIGPIGLQGYKSPVEYRNIWIRDLSAQSQ</sequence>
<dbReference type="Gene3D" id="2.60.120.560">
    <property type="entry name" value="Exo-inulinase, domain 1"/>
    <property type="match status" value="1"/>
</dbReference>
<evidence type="ECO:0000313" key="2">
    <source>
        <dbReference type="EMBL" id="MDZ8118466.1"/>
    </source>
</evidence>
<keyword evidence="3" id="KW-1185">Reference proteome</keyword>
<dbReference type="RefSeq" id="WP_322608266.1">
    <property type="nucleotide sequence ID" value="NZ_JARVCO010000008.1"/>
</dbReference>
<dbReference type="EMBL" id="JARVCO010000008">
    <property type="protein sequence ID" value="MDZ8118466.1"/>
    <property type="molecule type" value="Genomic_DNA"/>
</dbReference>
<gene>
    <name evidence="2" type="ORF">P9H32_07455</name>
</gene>
<name>A0ABU5MWX8_9BACT</name>
<reference evidence="2 3" key="1">
    <citation type="journal article" date="2024" name="Appl. Environ. Microbiol.">
        <title>Pontiella agarivorans sp. nov., a novel marine anaerobic bacterium capable of degrading macroalgal polysaccharides and fixing nitrogen.</title>
        <authorList>
            <person name="Liu N."/>
            <person name="Kivenson V."/>
            <person name="Peng X."/>
            <person name="Cui Z."/>
            <person name="Lankiewicz T.S."/>
            <person name="Gosselin K.M."/>
            <person name="English C.J."/>
            <person name="Blair E.M."/>
            <person name="O'Malley M.A."/>
            <person name="Valentine D.L."/>
        </authorList>
    </citation>
    <scope>NUCLEOTIDE SEQUENCE [LARGE SCALE GENOMIC DNA]</scope>
    <source>
        <strain evidence="2 3">NLcol2</strain>
    </source>
</reference>